<keyword evidence="7" id="KW-0067">ATP-binding</keyword>
<dbReference type="PANTHER" id="PTHR32057">
    <property type="entry name" value="PROTEIN ADENYLYLTRANSFERASE SELO, MITOCHONDRIAL"/>
    <property type="match status" value="1"/>
</dbReference>
<accession>A0ABM9I7A0</accession>
<keyword evidence="3" id="KW-0808">Transferase</keyword>
<dbReference type="Pfam" id="PF02696">
    <property type="entry name" value="SelO"/>
    <property type="match status" value="1"/>
</dbReference>
<keyword evidence="5" id="KW-0479">Metal-binding</keyword>
<keyword evidence="4" id="KW-0548">Nucleotidyltransferase</keyword>
<evidence type="ECO:0000256" key="8">
    <source>
        <dbReference type="ARBA" id="ARBA00022842"/>
    </source>
</evidence>
<proteinExistence type="inferred from homology"/>
<dbReference type="Proteomes" id="UP001162030">
    <property type="component" value="Chromosome"/>
</dbReference>
<sequence length="574" mass="66466">MLAFLRYSLPDIAFNRFLPPFSKHENLRLANGIHSFKSLGSHFYVDVPVSRIRGARLVLFNQELAKTLDIKLPRKSTEIENFVLDLFAWFKADEKTAREDLDTDHTRTFFATRYQDSDDKCVGSALGDGRTVWVGELSNVDVNQRIRYMDATVKGIGITPLAWLNHSKQSHRDGKLGITEAVHEYIYGLAATKNGIDTVRPLAVIELPFFREATGEKAALIVRIGNHLRFAHYRYFSNQPWKLEKIFEYGLKRDLGLPLNYPVTPQNVRNYLDRIVTNLAKEAAVYYDLHAVHGSPTYGNRTSDGGTIDLSTFVYLDAHHQKYSYMPGNKYFLGGRWGQPEQLFTLFSDLIKLTCKSRFKYTNEIASEKFYWEKFRNTMERTLTHRWLKRLGLSENEILALSSDTKNRFHNIVKAIYEAQGTKKIKLNRGRTFLAAFEPRKILSRTAQYFDKFNDINFIWENLFKVHRNWGTFNFPKALPFITEYIKSVEYIVDELDKTGEIVTKWKSRSQQMQLSERRELGSDFFYDSERFISSQEVLAQIHRGKANWKVISDMAADAAEKLVDRGLGSVDIV</sequence>
<evidence type="ECO:0000256" key="7">
    <source>
        <dbReference type="ARBA" id="ARBA00022840"/>
    </source>
</evidence>
<protein>
    <submittedName>
        <fullName evidence="9">Uncharacterized protein</fullName>
    </submittedName>
</protein>
<evidence type="ECO:0000313" key="9">
    <source>
        <dbReference type="EMBL" id="CAI8937646.1"/>
    </source>
</evidence>
<keyword evidence="10" id="KW-1185">Reference proteome</keyword>
<evidence type="ECO:0000256" key="4">
    <source>
        <dbReference type="ARBA" id="ARBA00022695"/>
    </source>
</evidence>
<comment type="similarity">
    <text evidence="2">Belongs to the SELO family.</text>
</comment>
<keyword evidence="6" id="KW-0547">Nucleotide-binding</keyword>
<evidence type="ECO:0000256" key="1">
    <source>
        <dbReference type="ARBA" id="ARBA00001946"/>
    </source>
</evidence>
<evidence type="ECO:0000256" key="3">
    <source>
        <dbReference type="ARBA" id="ARBA00022679"/>
    </source>
</evidence>
<evidence type="ECO:0000256" key="6">
    <source>
        <dbReference type="ARBA" id="ARBA00022741"/>
    </source>
</evidence>
<evidence type="ECO:0000256" key="5">
    <source>
        <dbReference type="ARBA" id="ARBA00022723"/>
    </source>
</evidence>
<evidence type="ECO:0000313" key="10">
    <source>
        <dbReference type="Proteomes" id="UP001162030"/>
    </source>
</evidence>
<reference evidence="9 10" key="1">
    <citation type="submission" date="2023-03" db="EMBL/GenBank/DDBJ databases">
        <authorList>
            <person name="Pearce D."/>
        </authorList>
    </citation>
    <scope>NUCLEOTIDE SEQUENCE [LARGE SCALE GENOMIC DNA]</scope>
    <source>
        <strain evidence="9">Msz</strain>
    </source>
</reference>
<gene>
    <name evidence="9" type="ORF">MSZNOR_4174</name>
</gene>
<dbReference type="InterPro" id="IPR003846">
    <property type="entry name" value="SelO"/>
</dbReference>
<keyword evidence="8" id="KW-0460">Magnesium</keyword>
<organism evidence="9 10">
    <name type="scientific">Methylocaldum szegediense</name>
    <dbReference type="NCBI Taxonomy" id="73780"/>
    <lineage>
        <taxon>Bacteria</taxon>
        <taxon>Pseudomonadati</taxon>
        <taxon>Pseudomonadota</taxon>
        <taxon>Gammaproteobacteria</taxon>
        <taxon>Methylococcales</taxon>
        <taxon>Methylococcaceae</taxon>
        <taxon>Methylocaldum</taxon>
    </lineage>
</organism>
<name>A0ABM9I7A0_9GAMM</name>
<dbReference type="EMBL" id="OX458333">
    <property type="protein sequence ID" value="CAI8937646.1"/>
    <property type="molecule type" value="Genomic_DNA"/>
</dbReference>
<evidence type="ECO:0000256" key="2">
    <source>
        <dbReference type="ARBA" id="ARBA00009747"/>
    </source>
</evidence>
<dbReference type="RefSeq" id="WP_317963449.1">
    <property type="nucleotide sequence ID" value="NZ_OX458333.1"/>
</dbReference>
<dbReference type="PANTHER" id="PTHR32057:SF14">
    <property type="entry name" value="PROTEIN ADENYLYLTRANSFERASE SELO, MITOCHONDRIAL"/>
    <property type="match status" value="1"/>
</dbReference>
<comment type="cofactor">
    <cofactor evidence="1">
        <name>Mg(2+)</name>
        <dbReference type="ChEBI" id="CHEBI:18420"/>
    </cofactor>
</comment>